<keyword evidence="2" id="KW-1185">Reference proteome</keyword>
<evidence type="ECO:0000313" key="1">
    <source>
        <dbReference type="EMBL" id="AZU02802.1"/>
    </source>
</evidence>
<gene>
    <name evidence="1" type="ORF">X907_0254</name>
</gene>
<evidence type="ECO:0000313" key="2">
    <source>
        <dbReference type="Proteomes" id="UP000286954"/>
    </source>
</evidence>
<dbReference type="Proteomes" id="UP000286954">
    <property type="component" value="Chromosome"/>
</dbReference>
<organism evidence="1 2">
    <name type="scientific">Glycocaulis alkaliphilus</name>
    <dbReference type="NCBI Taxonomy" id="1434191"/>
    <lineage>
        <taxon>Bacteria</taxon>
        <taxon>Pseudomonadati</taxon>
        <taxon>Pseudomonadota</taxon>
        <taxon>Alphaproteobacteria</taxon>
        <taxon>Maricaulales</taxon>
        <taxon>Maricaulaceae</taxon>
        <taxon>Glycocaulis</taxon>
    </lineage>
</organism>
<dbReference type="KEGG" id="gak:X907_0254"/>
<proteinExistence type="predicted"/>
<sequence>MFALIPCAQQTSGVGLACSCSRAIEMICSSLNLLFLMGPSPC</sequence>
<dbReference type="AlphaFoldDB" id="A0A3T0E669"/>
<name>A0A3T0E669_9PROT</name>
<dbReference type="EMBL" id="CP018911">
    <property type="protein sequence ID" value="AZU02802.1"/>
    <property type="molecule type" value="Genomic_DNA"/>
</dbReference>
<reference evidence="1 2" key="1">
    <citation type="submission" date="2016-12" db="EMBL/GenBank/DDBJ databases">
        <title>The genome of dimorphic prosthecate Glycocaulis alkaliphilus 6b-8t, isolated from crude oil dictates its adaptability in petroleum environments.</title>
        <authorList>
            <person name="Wu X.-L."/>
            <person name="Geng S."/>
        </authorList>
    </citation>
    <scope>NUCLEOTIDE SEQUENCE [LARGE SCALE GENOMIC DNA]</scope>
    <source>
        <strain evidence="1 2">6B-8</strain>
    </source>
</reference>
<protein>
    <submittedName>
        <fullName evidence="1">Uncharacterized protein</fullName>
    </submittedName>
</protein>
<accession>A0A3T0E669</accession>